<dbReference type="Pfam" id="PF13416">
    <property type="entry name" value="SBP_bac_8"/>
    <property type="match status" value="1"/>
</dbReference>
<dbReference type="RefSeq" id="WP_089966817.1">
    <property type="nucleotide sequence ID" value="NZ_FNJM01000002.1"/>
</dbReference>
<keyword evidence="4" id="KW-1185">Reference proteome</keyword>
<dbReference type="EMBL" id="FNJM01000002">
    <property type="protein sequence ID" value="SDP10335.1"/>
    <property type="molecule type" value="Genomic_DNA"/>
</dbReference>
<name>A0A1H0PZY8_9CLOT</name>
<gene>
    <name evidence="3" type="ORF">SAMN04488529_102133</name>
</gene>
<dbReference type="PANTHER" id="PTHR43649:SF17">
    <property type="entry name" value="ABC TRANSPORTER SOLUTE BINDING PROTEIN-SUGAR TRANSPORT"/>
    <property type="match status" value="1"/>
</dbReference>
<dbReference type="STRING" id="94869.SAMN04488529_102133"/>
<accession>A0A1H0PZY8</accession>
<dbReference type="PANTHER" id="PTHR43649">
    <property type="entry name" value="ARABINOSE-BINDING PROTEIN-RELATED"/>
    <property type="match status" value="1"/>
</dbReference>
<dbReference type="InterPro" id="IPR050490">
    <property type="entry name" value="Bact_solute-bd_prot1"/>
</dbReference>
<dbReference type="InterPro" id="IPR022627">
    <property type="entry name" value="DUF3502"/>
</dbReference>
<feature type="signal peptide" evidence="1">
    <location>
        <begin position="1"/>
        <end position="22"/>
    </location>
</feature>
<dbReference type="Pfam" id="PF12010">
    <property type="entry name" value="DUF3502"/>
    <property type="match status" value="1"/>
</dbReference>
<dbReference type="Proteomes" id="UP000198597">
    <property type="component" value="Unassembled WGS sequence"/>
</dbReference>
<dbReference type="Gene3D" id="3.40.190.10">
    <property type="entry name" value="Periplasmic binding protein-like II"/>
    <property type="match status" value="2"/>
</dbReference>
<evidence type="ECO:0000313" key="3">
    <source>
        <dbReference type="EMBL" id="SDP10335.1"/>
    </source>
</evidence>
<feature type="chain" id="PRO_5038814950" evidence="1">
    <location>
        <begin position="23"/>
        <end position="479"/>
    </location>
</feature>
<organism evidence="3 4">
    <name type="scientific">Clostridium gasigenes</name>
    <dbReference type="NCBI Taxonomy" id="94869"/>
    <lineage>
        <taxon>Bacteria</taxon>
        <taxon>Bacillati</taxon>
        <taxon>Bacillota</taxon>
        <taxon>Clostridia</taxon>
        <taxon>Eubacteriales</taxon>
        <taxon>Clostridiaceae</taxon>
        <taxon>Clostridium</taxon>
    </lineage>
</organism>
<keyword evidence="1" id="KW-0732">Signal</keyword>
<dbReference type="OrthoDB" id="2636783at2"/>
<dbReference type="SUPFAM" id="SSF53850">
    <property type="entry name" value="Periplasmic binding protein-like II"/>
    <property type="match status" value="1"/>
</dbReference>
<sequence>MKKVKKLIALAACGIMSASIFTGCSGSTSGSKSDEPVKLKWYTIGAEPKDLQVVQEEANKYLLDKMNVTIDMQFIDYGDYTQKMGVIINSGENFDLGFTCSWAGDYLGNARKGGFLELNEYLETTGKDMKAAIDQRFWDGATIDGKIYAVPNQKEISTAPMWVFTKEYIDKYNIPYKELHTLQDLEPWLKVIKENEPNIVPLYITKGFSGPQYFDQLVDPIGVEHGDDTLTIKNMFETDQMKKDLETLRKYYKLGYINADSATAQDDKSIKRFATKGDGQPYAEILWSKDLKYEVVATPIMDSFITNGSTTGSMIAVSSNSKNKEKSVEFLNLLNTDKELRNLLNYGIEGTHYNKMGEGQIELIEANRKNYEVGYYTLGNLFITDVLSNEPLTKWDEFRAFNNSAKSSPALGFKFDTSKVSNEIAAVNNVLEEFKATLYSGSVDIDEYLGKLNNKLKEQGLDKVIAEMQTQIDEWKKTK</sequence>
<dbReference type="AlphaFoldDB" id="A0A1H0PZY8"/>
<protein>
    <submittedName>
        <fullName evidence="3">Carbohydrate ABC transporter substrate-binding protein, CUT1 family</fullName>
    </submittedName>
</protein>
<evidence type="ECO:0000313" key="4">
    <source>
        <dbReference type="Proteomes" id="UP000198597"/>
    </source>
</evidence>
<dbReference type="PROSITE" id="PS51257">
    <property type="entry name" value="PROKAR_LIPOPROTEIN"/>
    <property type="match status" value="1"/>
</dbReference>
<dbReference type="InterPro" id="IPR006059">
    <property type="entry name" value="SBP"/>
</dbReference>
<reference evidence="3 4" key="1">
    <citation type="submission" date="2016-10" db="EMBL/GenBank/DDBJ databases">
        <authorList>
            <person name="de Groot N.N."/>
        </authorList>
    </citation>
    <scope>NUCLEOTIDE SEQUENCE [LARGE SCALE GENOMIC DNA]</scope>
    <source>
        <strain evidence="3 4">DSM 12272</strain>
    </source>
</reference>
<proteinExistence type="predicted"/>
<evidence type="ECO:0000259" key="2">
    <source>
        <dbReference type="Pfam" id="PF12010"/>
    </source>
</evidence>
<evidence type="ECO:0000256" key="1">
    <source>
        <dbReference type="SAM" id="SignalP"/>
    </source>
</evidence>
<feature type="domain" description="DUF3502" evidence="2">
    <location>
        <begin position="409"/>
        <end position="477"/>
    </location>
</feature>